<evidence type="ECO:0000313" key="2">
    <source>
        <dbReference type="EMBL" id="PPB83592.1"/>
    </source>
</evidence>
<dbReference type="Proteomes" id="UP000243096">
    <property type="component" value="Unassembled WGS sequence"/>
</dbReference>
<protein>
    <recommendedName>
        <fullName evidence="1">Cyanophage baseplate Pam3 plug gp18 domain-containing protein</fullName>
    </recommendedName>
</protein>
<feature type="domain" description="Cyanophage baseplate Pam3 plug gp18" evidence="1">
    <location>
        <begin position="1"/>
        <end position="95"/>
    </location>
</feature>
<evidence type="ECO:0000313" key="3">
    <source>
        <dbReference type="Proteomes" id="UP000243096"/>
    </source>
</evidence>
<comment type="caution">
    <text evidence="2">The sequence shown here is derived from an EMBL/GenBank/DDBJ whole genome shotgun (WGS) entry which is preliminary data.</text>
</comment>
<dbReference type="AlphaFoldDB" id="A0A2P5KA65"/>
<reference evidence="2 3" key="1">
    <citation type="submission" date="2018-01" db="EMBL/GenBank/DDBJ databases">
        <title>Genomic Encyclopedia of Type Strains, Phase III (KMG-III): the genomes of soil and plant-associated and newly described type strains.</title>
        <authorList>
            <person name="Whitman W."/>
        </authorList>
    </citation>
    <scope>NUCLEOTIDE SEQUENCE [LARGE SCALE GENOMIC DNA]</scope>
    <source>
        <strain evidence="2 3">HKI456</strain>
    </source>
</reference>
<sequence length="104" mass="11642">MIQIPLDAIPNQSLSIRLDSRRYEITVQATSGVIAATIARDGEMLVQGLRCAASTPLLPFQYMEDDVGNFVFLTEDEEYPDYTKFNSTHQLVYLSGAELAQVRL</sequence>
<proteinExistence type="predicted"/>
<dbReference type="InterPro" id="IPR054252">
    <property type="entry name" value="Pam3_gp18"/>
</dbReference>
<keyword evidence="3" id="KW-1185">Reference proteome</keyword>
<name>A0A2P5KA65_9BURK</name>
<organism evidence="2 3">
    <name type="scientific">Mycetohabitans endofungorum</name>
    <dbReference type="NCBI Taxonomy" id="417203"/>
    <lineage>
        <taxon>Bacteria</taxon>
        <taxon>Pseudomonadati</taxon>
        <taxon>Pseudomonadota</taxon>
        <taxon>Betaproteobacteria</taxon>
        <taxon>Burkholderiales</taxon>
        <taxon>Burkholderiaceae</taxon>
        <taxon>Mycetohabitans</taxon>
    </lineage>
</organism>
<dbReference type="Pfam" id="PF22479">
    <property type="entry name" value="Pam3_gp18"/>
    <property type="match status" value="1"/>
</dbReference>
<dbReference type="EMBL" id="PRDW01000007">
    <property type="protein sequence ID" value="PPB83592.1"/>
    <property type="molecule type" value="Genomic_DNA"/>
</dbReference>
<accession>A0A2P5KA65</accession>
<gene>
    <name evidence="2" type="ORF">B0O95_107108</name>
</gene>
<evidence type="ECO:0000259" key="1">
    <source>
        <dbReference type="Pfam" id="PF22479"/>
    </source>
</evidence>